<dbReference type="Pfam" id="PF12802">
    <property type="entry name" value="MarR_2"/>
    <property type="match status" value="1"/>
</dbReference>
<evidence type="ECO:0000256" key="1">
    <source>
        <dbReference type="ARBA" id="ARBA00023015"/>
    </source>
</evidence>
<evidence type="ECO:0000256" key="2">
    <source>
        <dbReference type="ARBA" id="ARBA00023125"/>
    </source>
</evidence>
<gene>
    <name evidence="5" type="ORF">V3C41_13085</name>
</gene>
<protein>
    <submittedName>
        <fullName evidence="5">MarR family transcriptional regulator</fullName>
    </submittedName>
</protein>
<dbReference type="InterPro" id="IPR000835">
    <property type="entry name" value="HTH_MarR-typ"/>
</dbReference>
<keyword evidence="1" id="KW-0805">Transcription regulation</keyword>
<accession>A0ABV0GTU1</accession>
<keyword evidence="2" id="KW-0238">DNA-binding</keyword>
<proteinExistence type="predicted"/>
<dbReference type="InterPro" id="IPR036390">
    <property type="entry name" value="WH_DNA-bd_sf"/>
</dbReference>
<dbReference type="InterPro" id="IPR039422">
    <property type="entry name" value="MarR/SlyA-like"/>
</dbReference>
<evidence type="ECO:0000313" key="5">
    <source>
        <dbReference type="EMBL" id="MEO3942008.1"/>
    </source>
</evidence>
<dbReference type="InterPro" id="IPR036388">
    <property type="entry name" value="WH-like_DNA-bd_sf"/>
</dbReference>
<dbReference type="EMBL" id="JBBMFV010000004">
    <property type="protein sequence ID" value="MEO3942008.1"/>
    <property type="molecule type" value="Genomic_DNA"/>
</dbReference>
<keyword evidence="6" id="KW-1185">Reference proteome</keyword>
<dbReference type="PANTHER" id="PTHR33164:SF64">
    <property type="entry name" value="TRANSCRIPTIONAL REGULATOR SLYA"/>
    <property type="match status" value="1"/>
</dbReference>
<sequence length="135" mass="15112">MERWPTSRLLSTAARLVELAWNDKLRPLGLTYPAVLTLDAVATGGPITPGDLARSVRVQAQTMGPLLTRLESRGYIRREPNRFDRRSQLVLITDLGLSLLEQSHDQESTVLSAVDLDSEGLREELLAIVRHTNFH</sequence>
<dbReference type="Proteomes" id="UP001448614">
    <property type="component" value="Unassembled WGS sequence"/>
</dbReference>
<organism evidence="5 6">
    <name type="scientific">Paenarthrobacter nicotinovorans</name>
    <name type="common">Arthrobacter nicotinovorans</name>
    <dbReference type="NCBI Taxonomy" id="29320"/>
    <lineage>
        <taxon>Bacteria</taxon>
        <taxon>Bacillati</taxon>
        <taxon>Actinomycetota</taxon>
        <taxon>Actinomycetes</taxon>
        <taxon>Micrococcales</taxon>
        <taxon>Micrococcaceae</taxon>
        <taxon>Paenarthrobacter</taxon>
    </lineage>
</organism>
<dbReference type="InterPro" id="IPR023187">
    <property type="entry name" value="Tscrpt_reg_MarR-type_CS"/>
</dbReference>
<reference evidence="5 6" key="1">
    <citation type="journal article" date="2024" name="Appl. Microbiol. Biotechnol.">
        <title>Biosynthetic gene clusters with biotechnological applications in novel Antarctic isolates from Actinomycetota.</title>
        <authorList>
            <person name="Bruna P."/>
            <person name="Nunez-Montero K."/>
            <person name="Contreras M.J."/>
            <person name="Leal K."/>
            <person name="Garcia M."/>
            <person name="Abanto M."/>
            <person name="Barrientos L."/>
        </authorList>
    </citation>
    <scope>NUCLEOTIDE SEQUENCE [LARGE SCALE GENOMIC DNA]</scope>
    <source>
        <strain evidence="5 6">Se16.17</strain>
    </source>
</reference>
<evidence type="ECO:0000313" key="6">
    <source>
        <dbReference type="Proteomes" id="UP001448614"/>
    </source>
</evidence>
<dbReference type="Gene3D" id="1.10.10.10">
    <property type="entry name" value="Winged helix-like DNA-binding domain superfamily/Winged helix DNA-binding domain"/>
    <property type="match status" value="1"/>
</dbReference>
<dbReference type="PRINTS" id="PR00598">
    <property type="entry name" value="HTHMARR"/>
</dbReference>
<keyword evidence="3" id="KW-0804">Transcription</keyword>
<feature type="domain" description="HTH marR-type" evidence="4">
    <location>
        <begin position="3"/>
        <end position="134"/>
    </location>
</feature>
<evidence type="ECO:0000256" key="3">
    <source>
        <dbReference type="ARBA" id="ARBA00023163"/>
    </source>
</evidence>
<dbReference type="PROSITE" id="PS50995">
    <property type="entry name" value="HTH_MARR_2"/>
    <property type="match status" value="1"/>
</dbReference>
<dbReference type="RefSeq" id="WP_223943581.1">
    <property type="nucleotide sequence ID" value="NZ_JAVDRC010000001.1"/>
</dbReference>
<dbReference type="PROSITE" id="PS01117">
    <property type="entry name" value="HTH_MARR_1"/>
    <property type="match status" value="1"/>
</dbReference>
<comment type="caution">
    <text evidence="5">The sequence shown here is derived from an EMBL/GenBank/DDBJ whole genome shotgun (WGS) entry which is preliminary data.</text>
</comment>
<dbReference type="PANTHER" id="PTHR33164">
    <property type="entry name" value="TRANSCRIPTIONAL REGULATOR, MARR FAMILY"/>
    <property type="match status" value="1"/>
</dbReference>
<name>A0ABV0GTU1_PAENI</name>
<dbReference type="SUPFAM" id="SSF46785">
    <property type="entry name" value="Winged helix' DNA-binding domain"/>
    <property type="match status" value="1"/>
</dbReference>
<evidence type="ECO:0000259" key="4">
    <source>
        <dbReference type="PROSITE" id="PS50995"/>
    </source>
</evidence>
<dbReference type="SMART" id="SM00347">
    <property type="entry name" value="HTH_MARR"/>
    <property type="match status" value="1"/>
</dbReference>